<dbReference type="Pfam" id="PF13473">
    <property type="entry name" value="Cupredoxin_1"/>
    <property type="match status" value="1"/>
</dbReference>
<evidence type="ECO:0000313" key="3">
    <source>
        <dbReference type="EMBL" id="NMH99376.1"/>
    </source>
</evidence>
<name>A0ABX1SG63_9PSEU</name>
<dbReference type="Proteomes" id="UP000820669">
    <property type="component" value="Unassembled WGS sequence"/>
</dbReference>
<reference evidence="3 4" key="1">
    <citation type="submission" date="2020-04" db="EMBL/GenBank/DDBJ databases">
        <authorList>
            <person name="Klaysubun C."/>
            <person name="Duangmal K."/>
            <person name="Lipun K."/>
        </authorList>
    </citation>
    <scope>NUCLEOTIDE SEQUENCE [LARGE SCALE GENOMIC DNA]</scope>
    <source>
        <strain evidence="3 4">K10HN5</strain>
    </source>
</reference>
<dbReference type="SUPFAM" id="SSF49503">
    <property type="entry name" value="Cupredoxins"/>
    <property type="match status" value="1"/>
</dbReference>
<evidence type="ECO:0000256" key="1">
    <source>
        <dbReference type="SAM" id="SignalP"/>
    </source>
</evidence>
<evidence type="ECO:0000313" key="4">
    <source>
        <dbReference type="Proteomes" id="UP000820669"/>
    </source>
</evidence>
<dbReference type="EMBL" id="JAAXLA010000035">
    <property type="protein sequence ID" value="NMH99376.1"/>
    <property type="molecule type" value="Genomic_DNA"/>
</dbReference>
<keyword evidence="1" id="KW-0732">Signal</keyword>
<organism evidence="3 4">
    <name type="scientific">Pseudonocardia acidicola</name>
    <dbReference type="NCBI Taxonomy" id="2724939"/>
    <lineage>
        <taxon>Bacteria</taxon>
        <taxon>Bacillati</taxon>
        <taxon>Actinomycetota</taxon>
        <taxon>Actinomycetes</taxon>
        <taxon>Pseudonocardiales</taxon>
        <taxon>Pseudonocardiaceae</taxon>
        <taxon>Pseudonocardia</taxon>
    </lineage>
</organism>
<feature type="signal peptide" evidence="1">
    <location>
        <begin position="1"/>
        <end position="19"/>
    </location>
</feature>
<feature type="domain" description="EfeO-type cupredoxin-like" evidence="2">
    <location>
        <begin position="44"/>
        <end position="128"/>
    </location>
</feature>
<feature type="chain" id="PRO_5045067486" evidence="1">
    <location>
        <begin position="20"/>
        <end position="129"/>
    </location>
</feature>
<dbReference type="InterPro" id="IPR035668">
    <property type="entry name" value="Amicyanin"/>
</dbReference>
<protein>
    <submittedName>
        <fullName evidence="3">Cupredoxin family copper-binding protein</fullName>
    </submittedName>
</protein>
<dbReference type="CDD" id="cd13921">
    <property type="entry name" value="Amicyanin"/>
    <property type="match status" value="1"/>
</dbReference>
<dbReference type="InterPro" id="IPR052721">
    <property type="entry name" value="ET_Amicyanin"/>
</dbReference>
<dbReference type="InterPro" id="IPR028096">
    <property type="entry name" value="EfeO_Cupredoxin"/>
</dbReference>
<gene>
    <name evidence="3" type="ORF">HF526_18960</name>
</gene>
<dbReference type="PANTHER" id="PTHR36507:SF1">
    <property type="entry name" value="BLL1555 PROTEIN"/>
    <property type="match status" value="1"/>
</dbReference>
<comment type="caution">
    <text evidence="3">The sequence shown here is derived from an EMBL/GenBank/DDBJ whole genome shotgun (WGS) entry which is preliminary data.</text>
</comment>
<dbReference type="PROSITE" id="PS51257">
    <property type="entry name" value="PROKAR_LIPOPROTEIN"/>
    <property type="match status" value="1"/>
</dbReference>
<sequence length="129" mass="13054">MKPITRTCLGTLTTAVALAAVTACGAQPAAPAAAPPVHQAQAPAAVQPVADAAVTIANYAFSPAALTVPVGTTVTWTNTDSVPHDVSGGPLHSPILNQGQSWSYTFSTAGTYSYICSIHPYMNGSVTVT</sequence>
<dbReference type="Gene3D" id="2.60.40.420">
    <property type="entry name" value="Cupredoxins - blue copper proteins"/>
    <property type="match status" value="1"/>
</dbReference>
<dbReference type="PANTHER" id="PTHR36507">
    <property type="entry name" value="BLL1555 PROTEIN"/>
    <property type="match status" value="1"/>
</dbReference>
<dbReference type="RefSeq" id="WP_169382859.1">
    <property type="nucleotide sequence ID" value="NZ_JAAXLA010000035.1"/>
</dbReference>
<proteinExistence type="predicted"/>
<accession>A0ABX1SG63</accession>
<dbReference type="InterPro" id="IPR008972">
    <property type="entry name" value="Cupredoxin"/>
</dbReference>
<evidence type="ECO:0000259" key="2">
    <source>
        <dbReference type="Pfam" id="PF13473"/>
    </source>
</evidence>
<keyword evidence="4" id="KW-1185">Reference proteome</keyword>